<proteinExistence type="predicted"/>
<dbReference type="AlphaFoldDB" id="A0A848CU66"/>
<feature type="transmembrane region" description="Helical" evidence="1">
    <location>
        <begin position="44"/>
        <end position="65"/>
    </location>
</feature>
<name>A0A848CU66_ANEAE</name>
<evidence type="ECO:0000313" key="3">
    <source>
        <dbReference type="Proteomes" id="UP000561326"/>
    </source>
</evidence>
<comment type="caution">
    <text evidence="2">The sequence shown here is derived from an EMBL/GenBank/DDBJ whole genome shotgun (WGS) entry which is preliminary data.</text>
</comment>
<protein>
    <submittedName>
        <fullName evidence="2">Uncharacterized protein</fullName>
    </submittedName>
</protein>
<gene>
    <name evidence="2" type="ORF">HF838_13730</name>
</gene>
<keyword evidence="1" id="KW-0812">Transmembrane</keyword>
<dbReference type="RefSeq" id="WP_021622833.1">
    <property type="nucleotide sequence ID" value="NZ_CABKST010000191.1"/>
</dbReference>
<dbReference type="Proteomes" id="UP000561326">
    <property type="component" value="Unassembled WGS sequence"/>
</dbReference>
<keyword evidence="1" id="KW-1133">Transmembrane helix</keyword>
<dbReference type="GeneID" id="92840212"/>
<feature type="transmembrane region" description="Helical" evidence="1">
    <location>
        <begin position="183"/>
        <end position="202"/>
    </location>
</feature>
<evidence type="ECO:0000313" key="2">
    <source>
        <dbReference type="EMBL" id="NME99323.1"/>
    </source>
</evidence>
<dbReference type="EMBL" id="JABAGO010000026">
    <property type="protein sequence ID" value="NME99323.1"/>
    <property type="molecule type" value="Genomic_DNA"/>
</dbReference>
<accession>A0A848CU66</accession>
<feature type="transmembrane region" description="Helical" evidence="1">
    <location>
        <begin position="86"/>
        <end position="112"/>
    </location>
</feature>
<dbReference type="OrthoDB" id="1786466at2"/>
<sequence>MEGTLQLLKKDLKMMKGWFLGGAAVIAVVGVLGAWLAYQTRVGTVSFLISFLLFIHVFYIPAYVWRSLSKEWKGTYVYWLQFPQSGWTLLAMKLVSAAISLCASYFIAYAIFYGISQIEMNSKQQLLEVVVPDAFDVRSYIEYIRSSFLSMFSLILFLSVTLGVWVLLLNISIQAVRRWLHRFSGVVMLLLFIFLFWAELSFSNTQLYRSLTEWGAFTSTSAWAIIELHIGDVLFSLLEVTVFFFAAGWLVDRKVEV</sequence>
<keyword evidence="1" id="KW-0472">Membrane</keyword>
<organism evidence="2 3">
    <name type="scientific">Aneurinibacillus aneurinilyticus</name>
    <name type="common">Bacillus aneurinolyticus</name>
    <dbReference type="NCBI Taxonomy" id="1391"/>
    <lineage>
        <taxon>Bacteria</taxon>
        <taxon>Bacillati</taxon>
        <taxon>Bacillota</taxon>
        <taxon>Bacilli</taxon>
        <taxon>Bacillales</taxon>
        <taxon>Paenibacillaceae</taxon>
        <taxon>Aneurinibacillus group</taxon>
        <taxon>Aneurinibacillus</taxon>
    </lineage>
</organism>
<reference evidence="2 3" key="1">
    <citation type="submission" date="2020-04" db="EMBL/GenBank/DDBJ databases">
        <authorList>
            <person name="Hitch T.C.A."/>
            <person name="Wylensek D."/>
            <person name="Clavel T."/>
        </authorList>
    </citation>
    <scope>NUCLEOTIDE SEQUENCE [LARGE SCALE GENOMIC DNA]</scope>
    <source>
        <strain evidence="2 3">WB01_D5_05</strain>
    </source>
</reference>
<feature type="transmembrane region" description="Helical" evidence="1">
    <location>
        <begin position="222"/>
        <end position="251"/>
    </location>
</feature>
<evidence type="ECO:0000256" key="1">
    <source>
        <dbReference type="SAM" id="Phobius"/>
    </source>
</evidence>
<feature type="transmembrane region" description="Helical" evidence="1">
    <location>
        <begin position="148"/>
        <end position="171"/>
    </location>
</feature>
<feature type="transmembrane region" description="Helical" evidence="1">
    <location>
        <begin position="18"/>
        <end position="38"/>
    </location>
</feature>